<feature type="domain" description="CoA carboxyltransferase N-terminal" evidence="19">
    <location>
        <begin position="1519"/>
        <end position="1852"/>
    </location>
</feature>
<dbReference type="GO" id="GO:0046872">
    <property type="term" value="F:metal ion binding"/>
    <property type="evidence" value="ECO:0007669"/>
    <property type="project" value="InterPro"/>
</dbReference>
<reference evidence="22" key="1">
    <citation type="submission" date="2015-02" db="EMBL/GenBank/DDBJ databases">
        <authorList>
            <person name="Gon?alves P."/>
        </authorList>
    </citation>
    <scope>NUCLEOTIDE SEQUENCE [LARGE SCALE GENOMIC DNA]</scope>
</reference>
<dbReference type="Gene3D" id="2.40.50.100">
    <property type="match status" value="1"/>
</dbReference>
<dbReference type="FunFam" id="3.30.470.20:FF:000005">
    <property type="entry name" value="Acetyl-CoA carboxylase 1"/>
    <property type="match status" value="1"/>
</dbReference>
<feature type="non-terminal residue" evidence="21">
    <location>
        <position position="1"/>
    </location>
</feature>
<dbReference type="FunFam" id="3.30.1490.20:FF:000003">
    <property type="entry name" value="acetyl-CoA carboxylase isoform X1"/>
    <property type="match status" value="1"/>
</dbReference>
<feature type="domain" description="CoA carboxyltransferase C-terminal" evidence="20">
    <location>
        <begin position="1856"/>
        <end position="2172"/>
    </location>
</feature>
<dbReference type="GO" id="GO:0004075">
    <property type="term" value="F:biotin carboxylase activity"/>
    <property type="evidence" value="ECO:0007669"/>
    <property type="project" value="UniProtKB-EC"/>
</dbReference>
<dbReference type="PROSITE" id="PS50989">
    <property type="entry name" value="COA_CT_CTER"/>
    <property type="match status" value="1"/>
</dbReference>
<dbReference type="InterPro" id="IPR000089">
    <property type="entry name" value="Biotin_lipoyl"/>
</dbReference>
<keyword evidence="4" id="KW-0436">Ligase</keyword>
<evidence type="ECO:0000259" key="16">
    <source>
        <dbReference type="PROSITE" id="PS50968"/>
    </source>
</evidence>
<dbReference type="Proteomes" id="UP000243876">
    <property type="component" value="Unassembled WGS sequence"/>
</dbReference>
<feature type="domain" description="ATP-grasp" evidence="17">
    <location>
        <begin position="245"/>
        <end position="437"/>
    </location>
</feature>
<sequence length="2265" mass="249372">MPFAGAVNGLAARAQQPDPQDSDEFVWDHSKVQHFVARSATRKSERLTLRRPSCLSSAVNLGQLVRPGGNSLDKAAPSRVADFVRSRGGHTVITKVLIANNGIAAVKEIRSIRKWAYETFGSERAVEFTVMATPEDLKVNADYIRMADQYVEVPGGTNNNNYANVDVIVDVAERAGVHAVGHASENPRLPESLAASKHKIVFIGPPGSAMRSLGDKISSTIVAQSAQVPCMDWSGTGIDETILSPDGYVTVADDVYQRACVSDAEDGLAKASKIGYPVMIKASEGGGGKGIRMVSKEEDFKQSFGAVLTEVPGSPVFIMKLAGAARHLEVQVLADQYGNAISLFGRDCSVQRRHQKIIEEAPVTIARPETFEQMEKAAVRLAKLVGYVSAGTTEFLYSAADDKFAFLELNPRLQVEHPTTEMVSGVNLPAAQLQIAMGIPLHRIRDIRTLYGKSPHGRSAIDFDFENPESSATQRKPSPKGHVVAVRITAENPDAGFKPSSGTLQELNFRSSTNVWGYFSVGTAGGLHEFADSQFGHIFAYGSDRSESRKNMVVALKELSIRGDFRTTVEYLIKLLETEAFEENTITTAWLDSLISARLTAERPDTTLAIICGAVTKAHLATEANIAEYKRILDKGQSPAKELLATVVPLEFVLEDIKYRATASRSSPTSWSIYVNGSSVSVGLRPLADGGLLVLLDGRSYACYAKEEVGALRLSIDSRTVLVAQENDPTQLRSPSPGKLVRYFIESGEHVSKGQAYAEIEVMKMIMPLVAAEDGIAQFIKQPGATLDAGDILGILSLDDPSRVQHAKPFDGQLPALGLPNIIGNKAHQRFAYLKDILDNILAGYDNQAIMQATIKELMSVLRDSELPYGEANAVLSTLSGRIPAKLEASLRQSIDAAHAAGAEFPSPRLRKAIDSALEELRPTEAQTVRNFLVAFDDVVNRYRAGLKQHEWFTIASVFAAYYETEKPFSGRDDDVVLELRDTHRDKLDEVVKLVLSHYKAASKNSLLLALLELVKESDSLPLVEATFSGVLKDLADLESKATTKVALKAREVLIHTQLPSLDERLIQLEQILKASVTQTTYGEAAPVDRSPRPEILKDVIDSRFTVFDVLPSFFQHTDPWIALAALDTYVRRAYRSYNLLHLDHLAAEPVEDEPATVTWSFRMRKASSESEPPTPTTGLTSQRTASYSDLTFLLNQAQQEPLRYGAMFSATSLDRFRDQLASVLRHYPDMAKGKIQQPASDSSQQQWNVLNVALTVPSDATSVDEDALRTQFSEHVNALNGQLDRRGMRRLTLLICREGQYPSYFTLRKQDGIWKELETIRDIEPALAFQLELGRLSNFHLEPCPAENRQIHIYYATAKGNSSDCRFFVRALVRPGRLRGNMKTADYLVSESDRLVTDVLDTLEVVSAQRRAADGNHISLNFLYSLRLDFEEVQTALAGFIDRHGKRFWRLRVTGAEIRIVIEDAQGNIQPIRAIIENVSGFVVKYEAYREVTTDKGQVILKSIGPQGAFHLQPVNFPYPTKEWLQPKRYKAHVVGTTYVYDFPDLFRQAIRKQWKALGKTAPAEPLVAKELVLDEFGQPQEVSRPPGTNNIGMVGWIYTVFTPEYPNGRRVVVIANDITFKIGSFGPDEDRYFFAVTELARKLGLPRIYLSANSGARLGIAEEILDIFSVAWIDAARPEKGFKYLYLTPEKLGGLKNKGEQSVITKKIEEDGEIRYQVTDIIGLQDGLGVESLKGSGLIAGETSRAYDDIFTITLVTARSVGIGAYLVRLGHRSVQVEGQPIILTGAGALNKVLGREVYSSNLQLGGTQIMYKNGVSHLTAANDLEGVLSIVRWLGYVPESRGAPLPILPSVDHWDRPIDYTPIKGPYDPRWFLAGKADEADGKWLSGFFDKGSFQETLSGWAQTVVVGRARLGGIPVGAIAVETRTIERVVPADPANPSSMEQKVMEAGQVWYPNSAFKTGQAIFDLNREGLPLIIFANWRGFSGGQQDMFDEVLKRGSLIVDGLSAYKQPVFVYIVPNGELRGGAWVVLDPSINANGMMEMYADETARAGVLEPEGIVEIKLRKDKLLAMMDRLDPTYRELKLKSTDATLSPADAAAAKADLAAREKILYPLYSQVALQLADLHDRAGRMKAKGTIRDSLVWTESRRYFYQRLRRRLLEEDALKRLAAADPLLSRQDRLAIINEALAGVDLENDALTSAAIEKAQTDIAASVKKARGNAIAASIAAFADEDREAVVEGLRTALGEKLSAQDLALITQALTL</sequence>
<evidence type="ECO:0000256" key="11">
    <source>
        <dbReference type="ARBA" id="ARBA00023268"/>
    </source>
</evidence>
<protein>
    <submittedName>
        <fullName evidence="21">SPOSA6832_03251-mRNA-1:cds</fullName>
    </submittedName>
</protein>
<evidence type="ECO:0000259" key="19">
    <source>
        <dbReference type="PROSITE" id="PS50980"/>
    </source>
</evidence>
<comment type="pathway">
    <text evidence="2">Lipid metabolism; malonyl-CoA biosynthesis; malonyl-CoA from acetyl-CoA: step 1/1.</text>
</comment>
<evidence type="ECO:0000313" key="22">
    <source>
        <dbReference type="Proteomes" id="UP000243876"/>
    </source>
</evidence>
<keyword evidence="9" id="KW-0275">Fatty acid biosynthesis</keyword>
<keyword evidence="6" id="KW-0276">Fatty acid metabolism</keyword>
<dbReference type="GO" id="GO:0005524">
    <property type="term" value="F:ATP binding"/>
    <property type="evidence" value="ECO:0007669"/>
    <property type="project" value="UniProtKB-UniRule"/>
</dbReference>
<dbReference type="Gene3D" id="2.40.460.10">
    <property type="entry name" value="Biotin dependent carboxylase carboxyltransferase"/>
    <property type="match status" value="1"/>
</dbReference>
<dbReference type="PROSITE" id="PS50979">
    <property type="entry name" value="BC"/>
    <property type="match status" value="1"/>
</dbReference>
<dbReference type="Pfam" id="PF02786">
    <property type="entry name" value="CPSase_L_D2"/>
    <property type="match status" value="1"/>
</dbReference>
<evidence type="ECO:0000256" key="7">
    <source>
        <dbReference type="ARBA" id="ARBA00022840"/>
    </source>
</evidence>
<evidence type="ECO:0000256" key="5">
    <source>
        <dbReference type="ARBA" id="ARBA00022741"/>
    </source>
</evidence>
<evidence type="ECO:0000256" key="4">
    <source>
        <dbReference type="ARBA" id="ARBA00022598"/>
    </source>
</evidence>
<dbReference type="InterPro" id="IPR034733">
    <property type="entry name" value="AcCoA_carboxyl_beta"/>
</dbReference>
<dbReference type="PROSITE" id="PS50968">
    <property type="entry name" value="BIOTINYL_LIPOYL"/>
    <property type="match status" value="1"/>
</dbReference>
<dbReference type="InterPro" id="IPR011764">
    <property type="entry name" value="Biotin_carboxylation_dom"/>
</dbReference>
<feature type="region of interest" description="Disordered" evidence="15">
    <location>
        <begin position="1"/>
        <end position="22"/>
    </location>
</feature>
<dbReference type="GO" id="GO:0006633">
    <property type="term" value="P:fatty acid biosynthetic process"/>
    <property type="evidence" value="ECO:0007669"/>
    <property type="project" value="UniProtKB-KW"/>
</dbReference>
<proteinExistence type="predicted"/>
<dbReference type="InterPro" id="IPR016185">
    <property type="entry name" value="PreATP-grasp_dom_sf"/>
</dbReference>
<dbReference type="FunFam" id="3.40.50.20:FF:000005">
    <property type="entry name" value="acetyl-CoA carboxylase isoform X2"/>
    <property type="match status" value="1"/>
</dbReference>
<evidence type="ECO:0000313" key="21">
    <source>
        <dbReference type="EMBL" id="CEQ41531.1"/>
    </source>
</evidence>
<dbReference type="GO" id="GO:0005739">
    <property type="term" value="C:mitochondrion"/>
    <property type="evidence" value="ECO:0007669"/>
    <property type="project" value="TreeGrafter"/>
</dbReference>
<dbReference type="PROSITE" id="PS50975">
    <property type="entry name" value="ATP_GRASP"/>
    <property type="match status" value="1"/>
</dbReference>
<evidence type="ECO:0000256" key="13">
    <source>
        <dbReference type="ARBA" id="ARBA00048600"/>
    </source>
</evidence>
<dbReference type="FunFam" id="2.40.50.100:FF:000005">
    <property type="entry name" value="Acetyl-CoA carboxylase 1"/>
    <property type="match status" value="1"/>
</dbReference>
<evidence type="ECO:0000256" key="15">
    <source>
        <dbReference type="SAM" id="MobiDB-lite"/>
    </source>
</evidence>
<keyword evidence="22" id="KW-1185">Reference proteome</keyword>
<comment type="cofactor">
    <cofactor evidence="1">
        <name>biotin</name>
        <dbReference type="ChEBI" id="CHEBI:57586"/>
    </cofactor>
</comment>
<dbReference type="InterPro" id="IPR011053">
    <property type="entry name" value="Single_hybrid_motif"/>
</dbReference>
<keyword evidence="10" id="KW-0092">Biotin</keyword>
<keyword evidence="11" id="KW-0511">Multifunctional enzyme</keyword>
<dbReference type="SUPFAM" id="SSF52096">
    <property type="entry name" value="ClpP/crotonase"/>
    <property type="match status" value="2"/>
</dbReference>
<gene>
    <name evidence="21" type="primary">SPOSA6832_03251</name>
</gene>
<dbReference type="InterPro" id="IPR005481">
    <property type="entry name" value="BC-like_N"/>
</dbReference>
<dbReference type="InterPro" id="IPR013815">
    <property type="entry name" value="ATP_grasp_subdomain_1"/>
</dbReference>
<dbReference type="InterPro" id="IPR013537">
    <property type="entry name" value="AcCoA_COase_cen"/>
</dbReference>
<evidence type="ECO:0000256" key="9">
    <source>
        <dbReference type="ARBA" id="ARBA00023160"/>
    </source>
</evidence>
<dbReference type="InterPro" id="IPR005482">
    <property type="entry name" value="Biotin_COase_C"/>
</dbReference>
<dbReference type="GO" id="GO:0003989">
    <property type="term" value="F:acetyl-CoA carboxylase activity"/>
    <property type="evidence" value="ECO:0007669"/>
    <property type="project" value="UniProtKB-EC"/>
</dbReference>
<feature type="domain" description="Biotin carboxylation" evidence="18">
    <location>
        <begin position="92"/>
        <end position="596"/>
    </location>
</feature>
<dbReference type="FunFam" id="3.90.226.10:FF:000010">
    <property type="entry name" value="acetyl-CoA carboxylase isoform X2"/>
    <property type="match status" value="1"/>
</dbReference>
<dbReference type="Gene3D" id="3.90.226.10">
    <property type="entry name" value="2-enoyl-CoA Hydratase, Chain A, domain 1"/>
    <property type="match status" value="2"/>
</dbReference>
<evidence type="ECO:0000256" key="12">
    <source>
        <dbReference type="ARBA" id="ARBA00048065"/>
    </source>
</evidence>
<dbReference type="PROSITE" id="PS00867">
    <property type="entry name" value="CPSASE_2"/>
    <property type="match status" value="1"/>
</dbReference>
<keyword evidence="3" id="KW-0444">Lipid biosynthesis</keyword>
<dbReference type="InterPro" id="IPR005479">
    <property type="entry name" value="CPAse_ATP-bd"/>
</dbReference>
<dbReference type="Gene3D" id="3.30.470.20">
    <property type="entry name" value="ATP-grasp fold, B domain"/>
    <property type="match status" value="1"/>
</dbReference>
<evidence type="ECO:0000256" key="3">
    <source>
        <dbReference type="ARBA" id="ARBA00022516"/>
    </source>
</evidence>
<dbReference type="PANTHER" id="PTHR45728:SF3">
    <property type="entry name" value="ACETYL-COA CARBOXYLASE"/>
    <property type="match status" value="1"/>
</dbReference>
<evidence type="ECO:0000256" key="6">
    <source>
        <dbReference type="ARBA" id="ARBA00022832"/>
    </source>
</evidence>
<evidence type="ECO:0000259" key="17">
    <source>
        <dbReference type="PROSITE" id="PS50975"/>
    </source>
</evidence>
<dbReference type="PANTHER" id="PTHR45728">
    <property type="entry name" value="ACETYL-COA CARBOXYLASE, ISOFORM A"/>
    <property type="match status" value="1"/>
</dbReference>
<dbReference type="Pfam" id="PF21385">
    <property type="entry name" value="ACCA_BT"/>
    <property type="match status" value="1"/>
</dbReference>
<dbReference type="Pfam" id="PF02785">
    <property type="entry name" value="Biotin_carb_C"/>
    <property type="match status" value="1"/>
</dbReference>
<dbReference type="SUPFAM" id="SSF56059">
    <property type="entry name" value="Glutathione synthetase ATP-binding domain-like"/>
    <property type="match status" value="1"/>
</dbReference>
<feature type="region of interest" description="Disordered" evidence="15">
    <location>
        <begin position="462"/>
        <end position="481"/>
    </location>
</feature>
<evidence type="ECO:0000256" key="10">
    <source>
        <dbReference type="ARBA" id="ARBA00023267"/>
    </source>
</evidence>
<feature type="domain" description="Lipoyl-binding" evidence="16">
    <location>
        <begin position="723"/>
        <end position="797"/>
    </location>
</feature>
<evidence type="ECO:0000259" key="20">
    <source>
        <dbReference type="PROSITE" id="PS50989"/>
    </source>
</evidence>
<dbReference type="CDD" id="cd06850">
    <property type="entry name" value="biotinyl_domain"/>
    <property type="match status" value="1"/>
</dbReference>
<keyword evidence="7 14" id="KW-0067">ATP-binding</keyword>
<dbReference type="PROSITE" id="PS00188">
    <property type="entry name" value="BIOTIN"/>
    <property type="match status" value="1"/>
</dbReference>
<dbReference type="PROSITE" id="PS00866">
    <property type="entry name" value="CPSASE_1"/>
    <property type="match status" value="1"/>
</dbReference>
<dbReference type="Gene3D" id="3.40.50.20">
    <property type="match status" value="1"/>
</dbReference>
<dbReference type="GO" id="GO:2001295">
    <property type="term" value="P:malonyl-CoA biosynthetic process"/>
    <property type="evidence" value="ECO:0007669"/>
    <property type="project" value="UniProtKB-UniPathway"/>
</dbReference>
<comment type="catalytic activity">
    <reaction evidence="13">
        <text>N(6)-biotinyl-L-lysyl-[protein] + hydrogencarbonate + ATP = N(6)-carboxybiotinyl-L-lysyl-[protein] + ADP + phosphate + H(+)</text>
        <dbReference type="Rhea" id="RHEA:13501"/>
        <dbReference type="Rhea" id="RHEA-COMP:10505"/>
        <dbReference type="Rhea" id="RHEA-COMP:10506"/>
        <dbReference type="ChEBI" id="CHEBI:15378"/>
        <dbReference type="ChEBI" id="CHEBI:17544"/>
        <dbReference type="ChEBI" id="CHEBI:30616"/>
        <dbReference type="ChEBI" id="CHEBI:43474"/>
        <dbReference type="ChEBI" id="CHEBI:83144"/>
        <dbReference type="ChEBI" id="CHEBI:83145"/>
        <dbReference type="ChEBI" id="CHEBI:456216"/>
        <dbReference type="EC" id="6.3.4.14"/>
    </reaction>
</comment>
<dbReference type="OrthoDB" id="14612at2759"/>
<evidence type="ECO:0000256" key="8">
    <source>
        <dbReference type="ARBA" id="ARBA00023098"/>
    </source>
</evidence>
<evidence type="ECO:0000256" key="2">
    <source>
        <dbReference type="ARBA" id="ARBA00004956"/>
    </source>
</evidence>
<dbReference type="Pfam" id="PF00364">
    <property type="entry name" value="Biotin_lipoyl"/>
    <property type="match status" value="1"/>
</dbReference>
<dbReference type="InterPro" id="IPR049076">
    <property type="entry name" value="ACCA"/>
</dbReference>
<dbReference type="SUPFAM" id="SSF51246">
    <property type="entry name" value="Rudiment single hybrid motif"/>
    <property type="match status" value="1"/>
</dbReference>
<dbReference type="InterPro" id="IPR011054">
    <property type="entry name" value="Rudment_hybrid_motif"/>
</dbReference>
<dbReference type="InterPro" id="IPR049074">
    <property type="entry name" value="ACCA_BT"/>
</dbReference>
<dbReference type="InterPro" id="IPR001882">
    <property type="entry name" value="Biotin_BS"/>
</dbReference>
<dbReference type="EMBL" id="CENE01000015">
    <property type="protein sequence ID" value="CEQ41531.1"/>
    <property type="molecule type" value="Genomic_DNA"/>
</dbReference>
<dbReference type="SUPFAM" id="SSF52440">
    <property type="entry name" value="PreATP-grasp domain"/>
    <property type="match status" value="1"/>
</dbReference>
<dbReference type="UniPathway" id="UPA00655">
    <property type="reaction ID" value="UER00711"/>
</dbReference>
<dbReference type="Pfam" id="PF00289">
    <property type="entry name" value="Biotin_carb_N"/>
    <property type="match status" value="1"/>
</dbReference>
<dbReference type="InterPro" id="IPR029045">
    <property type="entry name" value="ClpP/crotonase-like_dom_sf"/>
</dbReference>
<dbReference type="Pfam" id="PF01039">
    <property type="entry name" value="Carboxyl_trans"/>
    <property type="match status" value="1"/>
</dbReference>
<dbReference type="Gene3D" id="3.90.1770.10">
    <property type="entry name" value="PreATP-grasp domain"/>
    <property type="match status" value="1"/>
</dbReference>
<dbReference type="InterPro" id="IPR011762">
    <property type="entry name" value="COA_CT_N"/>
</dbReference>
<name>A0A0D6ENQ2_SPOSA</name>
<dbReference type="InterPro" id="IPR011763">
    <property type="entry name" value="COA_CT_C"/>
</dbReference>
<dbReference type="SUPFAM" id="SSF51230">
    <property type="entry name" value="Single hybrid motif"/>
    <property type="match status" value="1"/>
</dbReference>
<dbReference type="Pfam" id="PF08326">
    <property type="entry name" value="ACC_central"/>
    <property type="match status" value="1"/>
</dbReference>
<dbReference type="FunFam" id="2.40.460.10:FF:000001">
    <property type="entry name" value="Acetyl-CoA carboxylase 1"/>
    <property type="match status" value="1"/>
</dbReference>
<dbReference type="Gene3D" id="3.30.1490.20">
    <property type="entry name" value="ATP-grasp fold, A domain"/>
    <property type="match status" value="1"/>
</dbReference>
<keyword evidence="8" id="KW-0443">Lipid metabolism</keyword>
<dbReference type="InterPro" id="IPR011761">
    <property type="entry name" value="ATP-grasp"/>
</dbReference>
<evidence type="ECO:0000256" key="1">
    <source>
        <dbReference type="ARBA" id="ARBA00001953"/>
    </source>
</evidence>
<organism evidence="21 22">
    <name type="scientific">Sporidiobolus salmonicolor</name>
    <name type="common">Yeast-like fungus</name>
    <name type="synonym">Sporobolomyces salmonicolor</name>
    <dbReference type="NCBI Taxonomy" id="5005"/>
    <lineage>
        <taxon>Eukaryota</taxon>
        <taxon>Fungi</taxon>
        <taxon>Dikarya</taxon>
        <taxon>Basidiomycota</taxon>
        <taxon>Pucciniomycotina</taxon>
        <taxon>Microbotryomycetes</taxon>
        <taxon>Sporidiobolales</taxon>
        <taxon>Sporidiobolaceae</taxon>
        <taxon>Sporobolomyces</taxon>
    </lineage>
</organism>
<dbReference type="SMART" id="SM00878">
    <property type="entry name" value="Biotin_carb_C"/>
    <property type="match status" value="1"/>
</dbReference>
<evidence type="ECO:0000259" key="18">
    <source>
        <dbReference type="PROSITE" id="PS50979"/>
    </source>
</evidence>
<evidence type="ECO:0000256" key="14">
    <source>
        <dbReference type="PROSITE-ProRule" id="PRU00409"/>
    </source>
</evidence>
<keyword evidence="5 14" id="KW-0547">Nucleotide-binding</keyword>
<dbReference type="PROSITE" id="PS50980">
    <property type="entry name" value="COA_CT_NTER"/>
    <property type="match status" value="1"/>
</dbReference>
<comment type="catalytic activity">
    <reaction evidence="12">
        <text>hydrogencarbonate + acetyl-CoA + ATP = malonyl-CoA + ADP + phosphate + H(+)</text>
        <dbReference type="Rhea" id="RHEA:11308"/>
        <dbReference type="ChEBI" id="CHEBI:15378"/>
        <dbReference type="ChEBI" id="CHEBI:17544"/>
        <dbReference type="ChEBI" id="CHEBI:30616"/>
        <dbReference type="ChEBI" id="CHEBI:43474"/>
        <dbReference type="ChEBI" id="CHEBI:57288"/>
        <dbReference type="ChEBI" id="CHEBI:57384"/>
        <dbReference type="ChEBI" id="CHEBI:456216"/>
        <dbReference type="EC" id="6.4.1.2"/>
    </reaction>
</comment>
<accession>A0A0D6ENQ2</accession>